<keyword evidence="7 11" id="KW-0675">Receptor</keyword>
<organism evidence="11">
    <name type="scientific">Lepeophtheirus salmonis</name>
    <name type="common">Salmon louse</name>
    <name type="synonym">Caligus salmonis</name>
    <dbReference type="NCBI Taxonomy" id="72036"/>
    <lineage>
        <taxon>Eukaryota</taxon>
        <taxon>Metazoa</taxon>
        <taxon>Ecdysozoa</taxon>
        <taxon>Arthropoda</taxon>
        <taxon>Crustacea</taxon>
        <taxon>Multicrustacea</taxon>
        <taxon>Hexanauplia</taxon>
        <taxon>Copepoda</taxon>
        <taxon>Siphonostomatoida</taxon>
        <taxon>Caligidae</taxon>
        <taxon>Lepeophtheirus</taxon>
    </lineage>
</organism>
<evidence type="ECO:0000313" key="11">
    <source>
        <dbReference type="EMBL" id="CDW21405.1"/>
    </source>
</evidence>
<keyword evidence="5" id="KW-0297">G-protein coupled receptor</keyword>
<dbReference type="Gene3D" id="1.20.1070.10">
    <property type="entry name" value="Rhodopsin 7-helix transmembrane proteins"/>
    <property type="match status" value="1"/>
</dbReference>
<dbReference type="InterPro" id="IPR017452">
    <property type="entry name" value="GPCR_Rhodpsn_7TM"/>
</dbReference>
<feature type="transmembrane region" description="Helical" evidence="9">
    <location>
        <begin position="45"/>
        <end position="72"/>
    </location>
</feature>
<dbReference type="PANTHER" id="PTHR45695">
    <property type="entry name" value="LEUCOKININ RECEPTOR-RELATED"/>
    <property type="match status" value="1"/>
</dbReference>
<feature type="transmembrane region" description="Helical" evidence="9">
    <location>
        <begin position="114"/>
        <end position="140"/>
    </location>
</feature>
<dbReference type="GO" id="GO:0004930">
    <property type="term" value="F:G protein-coupled receptor activity"/>
    <property type="evidence" value="ECO:0007669"/>
    <property type="project" value="UniProtKB-KW"/>
</dbReference>
<dbReference type="SUPFAM" id="SSF81321">
    <property type="entry name" value="Family A G protein-coupled receptor-like"/>
    <property type="match status" value="1"/>
</dbReference>
<comment type="subcellular location">
    <subcellularLocation>
        <location evidence="1">Membrane</location>
        <topology evidence="1">Multi-pass membrane protein</topology>
    </subcellularLocation>
</comment>
<accession>A0A0K2T6J6</accession>
<dbReference type="AlphaFoldDB" id="A0A0K2T6J6"/>
<feature type="non-terminal residue" evidence="11">
    <location>
        <position position="142"/>
    </location>
</feature>
<keyword evidence="8" id="KW-0807">Transducer</keyword>
<evidence type="ECO:0000256" key="3">
    <source>
        <dbReference type="ARBA" id="ARBA00022692"/>
    </source>
</evidence>
<comment type="similarity">
    <text evidence="2">Belongs to the G-protein coupled receptor 1 family.</text>
</comment>
<evidence type="ECO:0000256" key="4">
    <source>
        <dbReference type="ARBA" id="ARBA00022989"/>
    </source>
</evidence>
<dbReference type="Pfam" id="PF00001">
    <property type="entry name" value="7tm_1"/>
    <property type="match status" value="1"/>
</dbReference>
<evidence type="ECO:0000256" key="8">
    <source>
        <dbReference type="ARBA" id="ARBA00023224"/>
    </source>
</evidence>
<dbReference type="InterPro" id="IPR000276">
    <property type="entry name" value="GPCR_Rhodpsn"/>
</dbReference>
<protein>
    <submittedName>
        <fullName evidence="11">NeuromedinK receptorlike [Acyrthosiphon pisum]</fullName>
    </submittedName>
</protein>
<evidence type="ECO:0000256" key="7">
    <source>
        <dbReference type="ARBA" id="ARBA00023170"/>
    </source>
</evidence>
<evidence type="ECO:0000256" key="1">
    <source>
        <dbReference type="ARBA" id="ARBA00004141"/>
    </source>
</evidence>
<reference evidence="11" key="1">
    <citation type="submission" date="2014-05" db="EMBL/GenBank/DDBJ databases">
        <authorList>
            <person name="Chronopoulou M."/>
        </authorList>
    </citation>
    <scope>NUCLEOTIDE SEQUENCE</scope>
    <source>
        <tissue evidence="11">Whole organism</tissue>
    </source>
</reference>
<dbReference type="GO" id="GO:0005886">
    <property type="term" value="C:plasma membrane"/>
    <property type="evidence" value="ECO:0007669"/>
    <property type="project" value="TreeGrafter"/>
</dbReference>
<evidence type="ECO:0000256" key="5">
    <source>
        <dbReference type="ARBA" id="ARBA00023040"/>
    </source>
</evidence>
<sequence>MENISSDTFNQTDLQINYDLDCYGLSQDEDTRCLNNYLYAVPLGIILLLSFFYVSISVVALGGNGLVIYIVVFTRRMQNVTNIYIANLAFADVIIALFCIPFQFYAALLQRWDLPGFMCQFCPFAQILSVNVSIFTMVAISL</sequence>
<dbReference type="PANTHER" id="PTHR45695:SF9">
    <property type="entry name" value="LEUCOKININ RECEPTOR"/>
    <property type="match status" value="1"/>
</dbReference>
<dbReference type="OrthoDB" id="9445642at2759"/>
<feature type="domain" description="G-protein coupled receptors family 1 profile" evidence="10">
    <location>
        <begin position="63"/>
        <end position="142"/>
    </location>
</feature>
<evidence type="ECO:0000256" key="9">
    <source>
        <dbReference type="SAM" id="Phobius"/>
    </source>
</evidence>
<proteinExistence type="inferred from homology"/>
<keyword evidence="6 9" id="KW-0472">Membrane</keyword>
<keyword evidence="3 9" id="KW-0812">Transmembrane</keyword>
<dbReference type="PROSITE" id="PS50262">
    <property type="entry name" value="G_PROTEIN_RECEP_F1_2"/>
    <property type="match status" value="1"/>
</dbReference>
<name>A0A0K2T6J6_LEPSM</name>
<evidence type="ECO:0000256" key="2">
    <source>
        <dbReference type="ARBA" id="ARBA00010663"/>
    </source>
</evidence>
<evidence type="ECO:0000256" key="6">
    <source>
        <dbReference type="ARBA" id="ARBA00023136"/>
    </source>
</evidence>
<dbReference type="PRINTS" id="PR00237">
    <property type="entry name" value="GPCRRHODOPSN"/>
</dbReference>
<evidence type="ECO:0000259" key="10">
    <source>
        <dbReference type="PROSITE" id="PS50262"/>
    </source>
</evidence>
<keyword evidence="4 9" id="KW-1133">Transmembrane helix</keyword>
<dbReference type="EMBL" id="HACA01004044">
    <property type="protein sequence ID" value="CDW21405.1"/>
    <property type="molecule type" value="Transcribed_RNA"/>
</dbReference>
<feature type="transmembrane region" description="Helical" evidence="9">
    <location>
        <begin position="84"/>
        <end position="108"/>
    </location>
</feature>